<reference evidence="2" key="2">
    <citation type="submission" date="2025-08" db="UniProtKB">
        <authorList>
            <consortium name="RefSeq"/>
        </authorList>
    </citation>
    <scope>IDENTIFICATION</scope>
    <source>
        <tissue evidence="2">Leaf</tissue>
    </source>
</reference>
<keyword evidence="1" id="KW-1185">Reference proteome</keyword>
<name>A0AC58SSL1_TOBAC</name>
<evidence type="ECO:0000313" key="1">
    <source>
        <dbReference type="Proteomes" id="UP000790787"/>
    </source>
</evidence>
<organism evidence="1 2">
    <name type="scientific">Nicotiana tabacum</name>
    <name type="common">Common tobacco</name>
    <dbReference type="NCBI Taxonomy" id="4097"/>
    <lineage>
        <taxon>Eukaryota</taxon>
        <taxon>Viridiplantae</taxon>
        <taxon>Streptophyta</taxon>
        <taxon>Embryophyta</taxon>
        <taxon>Tracheophyta</taxon>
        <taxon>Spermatophyta</taxon>
        <taxon>Magnoliopsida</taxon>
        <taxon>eudicotyledons</taxon>
        <taxon>Gunneridae</taxon>
        <taxon>Pentapetalae</taxon>
        <taxon>asterids</taxon>
        <taxon>lamiids</taxon>
        <taxon>Solanales</taxon>
        <taxon>Solanaceae</taxon>
        <taxon>Nicotianoideae</taxon>
        <taxon>Nicotianeae</taxon>
        <taxon>Nicotiana</taxon>
    </lineage>
</organism>
<accession>A0AC58SSL1</accession>
<protein>
    <submittedName>
        <fullName evidence="2">Protein LURP-one-related 4-like</fullName>
    </submittedName>
</protein>
<reference evidence="1" key="1">
    <citation type="journal article" date="2014" name="Nat. Commun.">
        <title>The tobacco genome sequence and its comparison with those of tomato and potato.</title>
        <authorList>
            <person name="Sierro N."/>
            <person name="Battey J.N."/>
            <person name="Ouadi S."/>
            <person name="Bakaher N."/>
            <person name="Bovet L."/>
            <person name="Willig A."/>
            <person name="Goepfert S."/>
            <person name="Peitsch M.C."/>
            <person name="Ivanov N.V."/>
        </authorList>
    </citation>
    <scope>NUCLEOTIDE SEQUENCE [LARGE SCALE GENOMIC DNA]</scope>
</reference>
<dbReference type="Proteomes" id="UP000790787">
    <property type="component" value="Chromosome 15"/>
</dbReference>
<gene>
    <name evidence="2" type="primary">LOC107808918</name>
</gene>
<sequence length="204" mass="22913">MARIYPMTSSSASTSSSSSSSISYMTSKRETFTLWMKSLVFQGNGCTVFDSNGRIIYRIDNYSKKSSSEVHLMDLQGKVLFSLRKKKFSLCGHWNGYKMDEEIPCFEVRKNGHVLWGELKYDIIFGCDIADSDSYRIVALQGKPGFKIVSTENTLIAEVKQKQLLSNSAVQFGDDVLSLVVEPHVDHSLVMALVTVYGLIQHML</sequence>
<dbReference type="RefSeq" id="XP_075087957.1">
    <property type="nucleotide sequence ID" value="XM_075231856.1"/>
</dbReference>
<evidence type="ECO:0000313" key="2">
    <source>
        <dbReference type="RefSeq" id="XP_075087957.1"/>
    </source>
</evidence>
<proteinExistence type="predicted"/>